<keyword evidence="1" id="KW-1133">Transmembrane helix</keyword>
<feature type="transmembrane region" description="Helical" evidence="1">
    <location>
        <begin position="98"/>
        <end position="131"/>
    </location>
</feature>
<evidence type="ECO:0000313" key="3">
    <source>
        <dbReference type="Proteomes" id="UP001628164"/>
    </source>
</evidence>
<dbReference type="Proteomes" id="UP001628164">
    <property type="component" value="Unassembled WGS sequence"/>
</dbReference>
<organism evidence="2 3">
    <name type="scientific">Francisella sciaenopsi</name>
    <dbReference type="NCBI Taxonomy" id="3055034"/>
    <lineage>
        <taxon>Bacteria</taxon>
        <taxon>Pseudomonadati</taxon>
        <taxon>Pseudomonadota</taxon>
        <taxon>Gammaproteobacteria</taxon>
        <taxon>Thiotrichales</taxon>
        <taxon>Francisellaceae</taxon>
        <taxon>Francisella</taxon>
    </lineage>
</organism>
<evidence type="ECO:0008006" key="4">
    <source>
        <dbReference type="Google" id="ProtNLM"/>
    </source>
</evidence>
<evidence type="ECO:0000256" key="1">
    <source>
        <dbReference type="SAM" id="Phobius"/>
    </source>
</evidence>
<dbReference type="EMBL" id="BTHG01000001">
    <property type="protein sequence ID" value="GMN88692.1"/>
    <property type="molecule type" value="Genomic_DNA"/>
</dbReference>
<dbReference type="RefSeq" id="WP_407876600.1">
    <property type="nucleotide sequence ID" value="NZ_BTHG01000001.1"/>
</dbReference>
<keyword evidence="3" id="KW-1185">Reference proteome</keyword>
<proteinExistence type="predicted"/>
<keyword evidence="1" id="KW-0812">Transmembrane</keyword>
<keyword evidence="1" id="KW-0472">Membrane</keyword>
<accession>A0ABQ6PCN8</accession>
<reference evidence="2 3" key="1">
    <citation type="journal article" date="2024" name="Dis. Aquat. Organ.">
        <title>Francisella sciaenopsi sp. nov. isolated from diseased red drum Sciaenops ocellatus in Florida, USA.</title>
        <authorList>
            <person name="Kawahara M."/>
            <person name="Cody T.T."/>
            <person name="Yanong R.P.E."/>
            <person name="Henderson E."/>
            <person name="Yazdi Z."/>
            <person name="Soto E."/>
        </authorList>
    </citation>
    <scope>NUCLEOTIDE SEQUENCE [LARGE SCALE GENOMIC DNA]</scope>
    <source>
        <strain evidence="2 3">R22-20-7</strain>
    </source>
</reference>
<gene>
    <name evidence="2" type="ORF">fsci_01780</name>
</gene>
<comment type="caution">
    <text evidence="2">The sequence shown here is derived from an EMBL/GenBank/DDBJ whole genome shotgun (WGS) entry which is preliminary data.</text>
</comment>
<name>A0ABQ6PCN8_9GAMM</name>
<feature type="transmembrane region" description="Helical" evidence="1">
    <location>
        <begin position="12"/>
        <end position="35"/>
    </location>
</feature>
<evidence type="ECO:0000313" key="2">
    <source>
        <dbReference type="EMBL" id="GMN88692.1"/>
    </source>
</evidence>
<protein>
    <recommendedName>
        <fullName evidence="4">DUF4328 domain-containing protein</fullName>
    </recommendedName>
</protein>
<feature type="transmembrane region" description="Helical" evidence="1">
    <location>
        <begin position="55"/>
        <end position="77"/>
    </location>
</feature>
<sequence length="143" mass="16118">MDNSISPETIMLIIQICAVALIITSLIVSVLFILSQQKLAKALFTVNSAEQIYPAWLWTQLIPIWSYIALVVTAVKLDEQTKLYNKTHKKKLKFKASLVYWYVGLTLLNVVPVINIIASIATIVIFIIIWANITKSTKIITVE</sequence>